<evidence type="ECO:0000313" key="7">
    <source>
        <dbReference type="Proteomes" id="UP001501000"/>
    </source>
</evidence>
<feature type="compositionally biased region" description="Basic residues" evidence="4">
    <location>
        <begin position="113"/>
        <end position="126"/>
    </location>
</feature>
<dbReference type="Pfam" id="PF01381">
    <property type="entry name" value="HTH_3"/>
    <property type="match status" value="1"/>
</dbReference>
<dbReference type="Proteomes" id="UP001501000">
    <property type="component" value="Unassembled WGS sequence"/>
</dbReference>
<keyword evidence="2" id="KW-0238">DNA-binding</keyword>
<dbReference type="EMBL" id="BAABAJ010000001">
    <property type="protein sequence ID" value="GAA3896014.1"/>
    <property type="molecule type" value="Genomic_DNA"/>
</dbReference>
<protein>
    <recommendedName>
        <fullName evidence="5">HTH cro/C1-type domain-containing protein</fullName>
    </recommendedName>
</protein>
<dbReference type="InterPro" id="IPR001387">
    <property type="entry name" value="Cro/C1-type_HTH"/>
</dbReference>
<feature type="compositionally biased region" description="Low complexity" evidence="4">
    <location>
        <begin position="266"/>
        <end position="287"/>
    </location>
</feature>
<dbReference type="PANTHER" id="PTHR36511:SF3">
    <property type="entry name" value="ANTITOXIN HIGA-2"/>
    <property type="match status" value="1"/>
</dbReference>
<dbReference type="InterPro" id="IPR006311">
    <property type="entry name" value="TAT_signal"/>
</dbReference>
<dbReference type="PANTHER" id="PTHR36511">
    <property type="entry name" value="MERR FAMILY BACTERIAL REGULATORY PROTEIN"/>
    <property type="match status" value="1"/>
</dbReference>
<keyword evidence="7" id="KW-1185">Reference proteome</keyword>
<feature type="compositionally biased region" description="Low complexity" evidence="4">
    <location>
        <begin position="361"/>
        <end position="382"/>
    </location>
</feature>
<comment type="caution">
    <text evidence="6">The sequence shown here is derived from an EMBL/GenBank/DDBJ whole genome shotgun (WGS) entry which is preliminary data.</text>
</comment>
<reference evidence="7" key="1">
    <citation type="journal article" date="2019" name="Int. J. Syst. Evol. Microbiol.">
        <title>The Global Catalogue of Microorganisms (GCM) 10K type strain sequencing project: providing services to taxonomists for standard genome sequencing and annotation.</title>
        <authorList>
            <consortium name="The Broad Institute Genomics Platform"/>
            <consortium name="The Broad Institute Genome Sequencing Center for Infectious Disease"/>
            <person name="Wu L."/>
            <person name="Ma J."/>
        </authorList>
    </citation>
    <scope>NUCLEOTIDE SEQUENCE [LARGE SCALE GENOMIC DNA]</scope>
    <source>
        <strain evidence="7">JCM 16956</strain>
    </source>
</reference>
<evidence type="ECO:0000256" key="4">
    <source>
        <dbReference type="SAM" id="MobiDB-lite"/>
    </source>
</evidence>
<evidence type="ECO:0000256" key="3">
    <source>
        <dbReference type="ARBA" id="ARBA00023163"/>
    </source>
</evidence>
<dbReference type="PROSITE" id="PS50943">
    <property type="entry name" value="HTH_CROC1"/>
    <property type="match status" value="1"/>
</dbReference>
<feature type="region of interest" description="Disordered" evidence="4">
    <location>
        <begin position="328"/>
        <end position="398"/>
    </location>
</feature>
<accession>A0ABP7LAP3</accession>
<feature type="region of interest" description="Disordered" evidence="4">
    <location>
        <begin position="258"/>
        <end position="292"/>
    </location>
</feature>
<dbReference type="CDD" id="cd00093">
    <property type="entry name" value="HTH_XRE"/>
    <property type="match status" value="1"/>
</dbReference>
<evidence type="ECO:0000313" key="6">
    <source>
        <dbReference type="EMBL" id="GAA3896014.1"/>
    </source>
</evidence>
<dbReference type="Gene3D" id="1.10.260.40">
    <property type="entry name" value="lambda repressor-like DNA-binding domains"/>
    <property type="match status" value="1"/>
</dbReference>
<keyword evidence="1" id="KW-0805">Transcription regulation</keyword>
<feature type="region of interest" description="Disordered" evidence="4">
    <location>
        <begin position="110"/>
        <end position="148"/>
    </location>
</feature>
<evidence type="ECO:0000256" key="2">
    <source>
        <dbReference type="ARBA" id="ARBA00023125"/>
    </source>
</evidence>
<proteinExistence type="predicted"/>
<feature type="compositionally biased region" description="Low complexity" evidence="4">
    <location>
        <begin position="328"/>
        <end position="352"/>
    </location>
</feature>
<name>A0ABP7LAP3_9ACTN</name>
<gene>
    <name evidence="6" type="ORF">GCM10022244_02500</name>
</gene>
<feature type="domain" description="HTH cro/C1-type" evidence="5">
    <location>
        <begin position="205"/>
        <end position="256"/>
    </location>
</feature>
<sequence length="705" mass="75410">MHHHSPPTRRALLTAASALILADRASVAPAAPGGRAARDRLPTTAVHRPATECPAERGRALPARARAPDEHPTLRAGLFHAGPGEPSRTLATAATVRAPGDGCLAVARDRLRGDRHRRPGRRRPSPRRWPGLRVRAPAADLPRPAPPPLPACPGATLHDTGHWVGWRRAAGCGGRAAVTDFDAVDALLAAVAPEAELPAPEERVRLRESARLSKAQVARALGVSPTTLAGWEAGREPSGETRTRYAYLLDGLRAKLDPPAAPAVSPPAQDRDPAPAGEPAPAGAPAADDGDRLAEPRPCVLCGHPAHHEVAGFAQHLDPADCEAASAPRAVPAPATERPAGPRSAAAAARPTRPSPRRTPAESAGAATTAPAPRAGKAAGRTPSKRAFQEPAPTPLGTLQDSVRAALERHGGDTEAATADLVRTAIPDAMALLDQCRTGARYEIVAHPPLPNILRKKTSRGADEIWEARPKWTRPALPPGPQEITALDINGAYLSALKTHLPLGALEHHTGGTHDRRRAGVHLVTPPEWHHEHELPNPLGSRDEPGPLWVTEPTLRLLLRLSSPAYGLCEPPVIHESFTSGSTENLLEKFRTTLREARAEALAAGDDVTLEYVKAMYSKFVATMGESNYNRELYRPDWMHIIRSQAFANLWTKAYKAYESGLTVVRAMGTDELHVIGDWRRVFPEGRGVTEVKVKDVYTAQDDEG</sequence>
<organism evidence="6 7">
    <name type="scientific">Streptomyces gulbargensis</name>
    <dbReference type="NCBI Taxonomy" id="364901"/>
    <lineage>
        <taxon>Bacteria</taxon>
        <taxon>Bacillati</taxon>
        <taxon>Actinomycetota</taxon>
        <taxon>Actinomycetes</taxon>
        <taxon>Kitasatosporales</taxon>
        <taxon>Streptomycetaceae</taxon>
        <taxon>Streptomyces</taxon>
    </lineage>
</organism>
<dbReference type="SUPFAM" id="SSF47413">
    <property type="entry name" value="lambda repressor-like DNA-binding domains"/>
    <property type="match status" value="1"/>
</dbReference>
<evidence type="ECO:0000259" key="5">
    <source>
        <dbReference type="PROSITE" id="PS50943"/>
    </source>
</evidence>
<dbReference type="PROSITE" id="PS51318">
    <property type="entry name" value="TAT"/>
    <property type="match status" value="1"/>
</dbReference>
<dbReference type="InterPro" id="IPR052359">
    <property type="entry name" value="HTH-type_reg/antitoxin"/>
</dbReference>
<dbReference type="InterPro" id="IPR010982">
    <property type="entry name" value="Lambda_DNA-bd_dom_sf"/>
</dbReference>
<feature type="compositionally biased region" description="Low complexity" evidence="4">
    <location>
        <begin position="128"/>
        <end position="142"/>
    </location>
</feature>
<evidence type="ECO:0000256" key="1">
    <source>
        <dbReference type="ARBA" id="ARBA00023015"/>
    </source>
</evidence>
<keyword evidence="3" id="KW-0804">Transcription</keyword>